<name>A0ABR6C682_9HYPH</name>
<dbReference type="Pfam" id="PF07859">
    <property type="entry name" value="Abhydrolase_3"/>
    <property type="match status" value="1"/>
</dbReference>
<comment type="caution">
    <text evidence="5">The sequence shown here is derived from an EMBL/GenBank/DDBJ whole genome shotgun (WGS) entry which is preliminary data.</text>
</comment>
<dbReference type="SUPFAM" id="SSF53474">
    <property type="entry name" value="alpha/beta-Hydrolases"/>
    <property type="match status" value="1"/>
</dbReference>
<protein>
    <submittedName>
        <fullName evidence="5">Acetyl esterase</fullName>
        <ecNumber evidence="5">3.1.1.-</ecNumber>
    </submittedName>
</protein>
<keyword evidence="2 5" id="KW-0378">Hydrolase</keyword>
<dbReference type="InterPro" id="IPR033140">
    <property type="entry name" value="Lipase_GDXG_put_SER_AS"/>
</dbReference>
<gene>
    <name evidence="5" type="ORF">HNQ97_002515</name>
</gene>
<accession>A0ABR6C682</accession>
<keyword evidence="6" id="KW-1185">Reference proteome</keyword>
<dbReference type="PROSITE" id="PS01173">
    <property type="entry name" value="LIPASE_GDXG_HIS"/>
    <property type="match status" value="1"/>
</dbReference>
<proteinExistence type="inferred from homology"/>
<dbReference type="RefSeq" id="WP_154386533.1">
    <property type="nucleotide sequence ID" value="NZ_JACJHY010000010.1"/>
</dbReference>
<dbReference type="PANTHER" id="PTHR48081:SF8">
    <property type="entry name" value="ALPHA_BETA HYDROLASE FOLD-3 DOMAIN-CONTAINING PROTEIN-RELATED"/>
    <property type="match status" value="1"/>
</dbReference>
<dbReference type="EMBL" id="JACJHZ010000010">
    <property type="protein sequence ID" value="MBA9020513.1"/>
    <property type="molecule type" value="Genomic_DNA"/>
</dbReference>
<evidence type="ECO:0000259" key="4">
    <source>
        <dbReference type="Pfam" id="PF07859"/>
    </source>
</evidence>
<dbReference type="PANTHER" id="PTHR48081">
    <property type="entry name" value="AB HYDROLASE SUPERFAMILY PROTEIN C4A8.06C"/>
    <property type="match status" value="1"/>
</dbReference>
<organism evidence="5 6">
    <name type="scientific">Aminobacter ciceronei</name>
    <dbReference type="NCBI Taxonomy" id="150723"/>
    <lineage>
        <taxon>Bacteria</taxon>
        <taxon>Pseudomonadati</taxon>
        <taxon>Pseudomonadota</taxon>
        <taxon>Alphaproteobacteria</taxon>
        <taxon>Hyphomicrobiales</taxon>
        <taxon>Phyllobacteriaceae</taxon>
        <taxon>Aminobacter</taxon>
    </lineage>
</organism>
<evidence type="ECO:0000256" key="2">
    <source>
        <dbReference type="ARBA" id="ARBA00022801"/>
    </source>
</evidence>
<sequence>MPTAPSKQQNGFNLRKASPVSGGAFFIGSPDRTMRRVLGLAFTPAEEMPRRLVMELALDADIAAMAEVVARRPPLDLVNVDIPALRVAVNAAGWPTERTEMAAVENITVAGGAGDIPARLYKPRQGKALPLLVFLHGGGFVLCSLDTHDNFCRALAKAGDCAVLSIDYRLAPEHRFPAAYEDALAALEWAAANAITLGCDGRRLALAGDSAGGNLAAAAALHASSEVRLKLRHLLLFYPASDPTASGTSYDTFPQTPFLSAGMMRWYWRQYVGEPAGLADPRVALLRSVDLAGLPQTTIAIAEFDPLRSEVEALYTALAESGVDVEARRYDGVSHGFASMVGLIGKARLAIDHGGARLRDAFARNA</sequence>
<feature type="active site" evidence="3">
    <location>
        <position position="210"/>
    </location>
</feature>
<feature type="domain" description="Alpha/beta hydrolase fold-3" evidence="4">
    <location>
        <begin position="132"/>
        <end position="338"/>
    </location>
</feature>
<dbReference type="Gene3D" id="3.40.50.1820">
    <property type="entry name" value="alpha/beta hydrolase"/>
    <property type="match status" value="1"/>
</dbReference>
<evidence type="ECO:0000313" key="5">
    <source>
        <dbReference type="EMBL" id="MBA9020513.1"/>
    </source>
</evidence>
<evidence type="ECO:0000256" key="1">
    <source>
        <dbReference type="ARBA" id="ARBA00010515"/>
    </source>
</evidence>
<dbReference type="InterPro" id="IPR029058">
    <property type="entry name" value="AB_hydrolase_fold"/>
</dbReference>
<dbReference type="Proteomes" id="UP000587524">
    <property type="component" value="Unassembled WGS sequence"/>
</dbReference>
<dbReference type="GO" id="GO:0016787">
    <property type="term" value="F:hydrolase activity"/>
    <property type="evidence" value="ECO:0007669"/>
    <property type="project" value="UniProtKB-KW"/>
</dbReference>
<evidence type="ECO:0000313" key="6">
    <source>
        <dbReference type="Proteomes" id="UP000587524"/>
    </source>
</evidence>
<dbReference type="PROSITE" id="PS01174">
    <property type="entry name" value="LIPASE_GDXG_SER"/>
    <property type="match status" value="1"/>
</dbReference>
<dbReference type="InterPro" id="IPR050300">
    <property type="entry name" value="GDXG_lipolytic_enzyme"/>
</dbReference>
<dbReference type="EC" id="3.1.1.-" evidence="5"/>
<dbReference type="InterPro" id="IPR002168">
    <property type="entry name" value="Lipase_GDXG_HIS_AS"/>
</dbReference>
<dbReference type="InterPro" id="IPR013094">
    <property type="entry name" value="AB_hydrolase_3"/>
</dbReference>
<reference evidence="5 6" key="1">
    <citation type="submission" date="2020-08" db="EMBL/GenBank/DDBJ databases">
        <title>Genomic Encyclopedia of Type Strains, Phase IV (KMG-IV): sequencing the most valuable type-strain genomes for metagenomic binning, comparative biology and taxonomic classification.</title>
        <authorList>
            <person name="Goeker M."/>
        </authorList>
    </citation>
    <scope>NUCLEOTIDE SEQUENCE [LARGE SCALE GENOMIC DNA]</scope>
    <source>
        <strain evidence="5 6">DSM 17455</strain>
    </source>
</reference>
<comment type="similarity">
    <text evidence="1">Belongs to the 'GDXG' lipolytic enzyme family.</text>
</comment>
<evidence type="ECO:0000256" key="3">
    <source>
        <dbReference type="PROSITE-ProRule" id="PRU10038"/>
    </source>
</evidence>